<feature type="region of interest" description="Disordered" evidence="9">
    <location>
        <begin position="102"/>
        <end position="382"/>
    </location>
</feature>
<evidence type="ECO:0000313" key="12">
    <source>
        <dbReference type="Proteomes" id="UP000838412"/>
    </source>
</evidence>
<feature type="compositionally biased region" description="Gly residues" evidence="9">
    <location>
        <begin position="335"/>
        <end position="355"/>
    </location>
</feature>
<dbReference type="InterPro" id="IPR001442">
    <property type="entry name" value="Collagen_IV_NC"/>
</dbReference>
<dbReference type="InterPro" id="IPR050149">
    <property type="entry name" value="Collagen_superfamily"/>
</dbReference>
<evidence type="ECO:0000256" key="1">
    <source>
        <dbReference type="ARBA" id="ARBA00003696"/>
    </source>
</evidence>
<dbReference type="Gene3D" id="2.170.240.10">
    <property type="entry name" value="Collagen IV, non-collagenous"/>
    <property type="match status" value="1"/>
</dbReference>
<dbReference type="EMBL" id="OV696701">
    <property type="protein sequence ID" value="CAH1247885.1"/>
    <property type="molecule type" value="Genomic_DNA"/>
</dbReference>
<keyword evidence="4" id="KW-0272">Extracellular matrix</keyword>
<keyword evidence="8" id="KW-1015">Disulfide bond</keyword>
<feature type="compositionally biased region" description="Gly residues" evidence="9">
    <location>
        <begin position="236"/>
        <end position="251"/>
    </location>
</feature>
<dbReference type="GO" id="GO:0005604">
    <property type="term" value="C:basement membrane"/>
    <property type="evidence" value="ECO:0007669"/>
    <property type="project" value="UniProtKB-SubCell"/>
</dbReference>
<proteinExistence type="predicted"/>
<feature type="compositionally biased region" description="Gly residues" evidence="9">
    <location>
        <begin position="108"/>
        <end position="117"/>
    </location>
</feature>
<sequence length="641" mass="65033">MSFFQSHSRVISEMALRLERPIAGTVREATVEATVAAGVLDNLGRGVTQDHVVLRASPALRVSRGKQDPQDNPVSLEIWGQRVTGYGDVGPIGPQGVIGPAGPLGPRGIQGGKGLKGNNGSPGLRGEKGLRGTQGLPGMPGDAGNPGDNGPMGMPGLCGPKGEPGTPGVPGRSTGASPGPPGRLGAQGPPGPPGLPGPPGVPPSIGVKGEPGLPGSPGLDGTPGRSGPPGTPGVNGIPGGPGPKGDQGGPGFPGPSGQQGQRGVIGFPGKKGEPGSTRGIPGPPGNSGPQGPPGAPGFPGPKGDPGVAGPPGLPGRPSAGQPGNPGPPGPTGQRGTPGGPGFPGQKGEPGVGFPGNPGARGSSGPAGPPGPAGLQGGGQGTFHLLTRHSQTTAVPQCPLGTTVMWQGYSLLHGEGNERAHGQDLGAAGSCLQRFAPMPFMFCDINFHCHYATRDDKTYWLATVTTEQEIPDSTVGGPAILPFISRCIVCEVPSTVMAFHSQSSQVPGCPAPTREHSWISIWEGFSFFMHTAAGEGSGQIFSSPGSCLEKFRPATFIECHGAQRTCGFFANKFSFWLTTLPSDYDPLRNDQPYEPRDGDVNSLVAGQEQPTTDMERMIGRCRVCMMITPAIRAEIERARQQG</sequence>
<comment type="function">
    <text evidence="1">Type IV collagen is the major structural component of glomerular basement membranes (GBM), forming a 'chicken-wire' meshwork together with laminins, proteoglycans and entactin/nidogen.</text>
</comment>
<dbReference type="InterPro" id="IPR008160">
    <property type="entry name" value="Collagen"/>
</dbReference>
<dbReference type="Pfam" id="PF01413">
    <property type="entry name" value="C4"/>
    <property type="match status" value="2"/>
</dbReference>
<evidence type="ECO:0000256" key="2">
    <source>
        <dbReference type="ARBA" id="ARBA00004302"/>
    </source>
</evidence>
<name>A0A8K0EGS1_BRALA</name>
<dbReference type="InterPro" id="IPR016187">
    <property type="entry name" value="CTDL_fold"/>
</dbReference>
<gene>
    <name evidence="11" type="primary">COL4A6</name>
    <name evidence="11" type="ORF">BLAG_LOCUS9419</name>
</gene>
<dbReference type="Pfam" id="PF01391">
    <property type="entry name" value="Collagen"/>
    <property type="match status" value="2"/>
</dbReference>
<evidence type="ECO:0000256" key="8">
    <source>
        <dbReference type="ARBA" id="ARBA00023157"/>
    </source>
</evidence>
<evidence type="ECO:0000256" key="7">
    <source>
        <dbReference type="ARBA" id="ARBA00023119"/>
    </source>
</evidence>
<dbReference type="SUPFAM" id="SSF56436">
    <property type="entry name" value="C-type lectin-like"/>
    <property type="match status" value="2"/>
</dbReference>
<dbReference type="GO" id="GO:0005615">
    <property type="term" value="C:extracellular space"/>
    <property type="evidence" value="ECO:0007669"/>
    <property type="project" value="TreeGrafter"/>
</dbReference>
<evidence type="ECO:0000256" key="6">
    <source>
        <dbReference type="ARBA" id="ARBA00022869"/>
    </source>
</evidence>
<dbReference type="GO" id="GO:0030020">
    <property type="term" value="F:extracellular matrix structural constituent conferring tensile strength"/>
    <property type="evidence" value="ECO:0007669"/>
    <property type="project" value="TreeGrafter"/>
</dbReference>
<keyword evidence="12" id="KW-1185">Reference proteome</keyword>
<dbReference type="SMART" id="SM00111">
    <property type="entry name" value="C4"/>
    <property type="match status" value="2"/>
</dbReference>
<feature type="compositionally biased region" description="Pro residues" evidence="9">
    <location>
        <begin position="281"/>
        <end position="299"/>
    </location>
</feature>
<evidence type="ECO:0000256" key="9">
    <source>
        <dbReference type="SAM" id="MobiDB-lite"/>
    </source>
</evidence>
<comment type="subcellular location">
    <subcellularLocation>
        <location evidence="2">Secreted</location>
        <location evidence="2">Extracellular space</location>
        <location evidence="2">Extracellular matrix</location>
        <location evidence="2">Basement membrane</location>
    </subcellularLocation>
</comment>
<reference evidence="11" key="1">
    <citation type="submission" date="2022-01" db="EMBL/GenBank/DDBJ databases">
        <authorList>
            <person name="Braso-Vives M."/>
        </authorList>
    </citation>
    <scope>NUCLEOTIDE SEQUENCE</scope>
</reference>
<organism evidence="11 12">
    <name type="scientific">Branchiostoma lanceolatum</name>
    <name type="common">Common lancelet</name>
    <name type="synonym">Amphioxus lanceolatum</name>
    <dbReference type="NCBI Taxonomy" id="7740"/>
    <lineage>
        <taxon>Eukaryota</taxon>
        <taxon>Metazoa</taxon>
        <taxon>Chordata</taxon>
        <taxon>Cephalochordata</taxon>
        <taxon>Leptocardii</taxon>
        <taxon>Amphioxiformes</taxon>
        <taxon>Branchiostomatidae</taxon>
        <taxon>Branchiostoma</taxon>
    </lineage>
</organism>
<dbReference type="PROSITE" id="PS51403">
    <property type="entry name" value="NC1_IV"/>
    <property type="match status" value="1"/>
</dbReference>
<dbReference type="PANTHER" id="PTHR24023">
    <property type="entry name" value="COLLAGEN ALPHA"/>
    <property type="match status" value="1"/>
</dbReference>
<evidence type="ECO:0000256" key="4">
    <source>
        <dbReference type="ARBA" id="ARBA00022530"/>
    </source>
</evidence>
<dbReference type="Proteomes" id="UP000838412">
    <property type="component" value="Chromosome 16"/>
</dbReference>
<dbReference type="GO" id="GO:0030198">
    <property type="term" value="P:extracellular matrix organization"/>
    <property type="evidence" value="ECO:0007669"/>
    <property type="project" value="TreeGrafter"/>
</dbReference>
<accession>A0A8K0EGS1</accession>
<dbReference type="GO" id="GO:0005581">
    <property type="term" value="C:collagen trimer"/>
    <property type="evidence" value="ECO:0007669"/>
    <property type="project" value="UniProtKB-KW"/>
</dbReference>
<keyword evidence="6" id="KW-0084">Basement membrane</keyword>
<keyword evidence="5" id="KW-0677">Repeat</keyword>
<keyword evidence="3" id="KW-0964">Secreted</keyword>
<evidence type="ECO:0000259" key="10">
    <source>
        <dbReference type="PROSITE" id="PS51403"/>
    </source>
</evidence>
<feature type="domain" description="Collagen IV NC1" evidence="10">
    <location>
        <begin position="382"/>
        <end position="627"/>
    </location>
</feature>
<dbReference type="FunFam" id="2.170.240.10:FF:000001">
    <property type="entry name" value="Collagen IV alpha 1 chain"/>
    <property type="match status" value="1"/>
</dbReference>
<keyword evidence="7" id="KW-0176">Collagen</keyword>
<dbReference type="AlphaFoldDB" id="A0A8K0EGS1"/>
<feature type="compositionally biased region" description="Low complexity" evidence="9">
    <location>
        <begin position="356"/>
        <end position="365"/>
    </location>
</feature>
<dbReference type="OrthoDB" id="10071882at2759"/>
<evidence type="ECO:0000313" key="11">
    <source>
        <dbReference type="EMBL" id="CAH1247885.1"/>
    </source>
</evidence>
<dbReference type="InterPro" id="IPR036954">
    <property type="entry name" value="Collagen_IV_NC_sf"/>
</dbReference>
<dbReference type="PANTHER" id="PTHR24023:SF1091">
    <property type="entry name" value="COLLAGEN ALPHA-3(IV) CHAIN-LIKE ISOFORM X1"/>
    <property type="match status" value="1"/>
</dbReference>
<feature type="compositionally biased region" description="Pro residues" evidence="9">
    <location>
        <begin position="189"/>
        <end position="202"/>
    </location>
</feature>
<protein>
    <submittedName>
        <fullName evidence="11">COL4A6 protein</fullName>
    </submittedName>
</protein>
<feature type="compositionally biased region" description="Low complexity" evidence="9">
    <location>
        <begin position="137"/>
        <end position="155"/>
    </location>
</feature>
<evidence type="ECO:0000256" key="3">
    <source>
        <dbReference type="ARBA" id="ARBA00022525"/>
    </source>
</evidence>
<evidence type="ECO:0000256" key="5">
    <source>
        <dbReference type="ARBA" id="ARBA00022737"/>
    </source>
</evidence>